<dbReference type="Proteomes" id="UP000319175">
    <property type="component" value="Unassembled WGS sequence"/>
</dbReference>
<name>A0A501Q5Q4_9FLAO</name>
<dbReference type="InterPro" id="IPR034660">
    <property type="entry name" value="DinB/YfiT-like"/>
</dbReference>
<organism evidence="2 3">
    <name type="scientific">Flavobacterium microcysteis</name>
    <dbReference type="NCBI Taxonomy" id="2596891"/>
    <lineage>
        <taxon>Bacteria</taxon>
        <taxon>Pseudomonadati</taxon>
        <taxon>Bacteroidota</taxon>
        <taxon>Flavobacteriia</taxon>
        <taxon>Flavobacteriales</taxon>
        <taxon>Flavobacteriaceae</taxon>
        <taxon>Flavobacterium</taxon>
    </lineage>
</organism>
<sequence>MKIESQLLLQELTTQVKSHIEYATSLEKQTEKPLNARITPDSWSVLECIEHLNRYGNFYLPEIEKQINSSNSKSEAEFKSGLLGNYFAKSMLPKAKLNKMKTFKNMNPINSKLDKSVLQTFISQQNKLLLLLENAGKVSLNKTKTSISISTLIKLKLGDTFRFLIYHNERHIQQAQRVLKATWF</sequence>
<gene>
    <name evidence="2" type="ORF">FJA49_09125</name>
</gene>
<keyword evidence="3" id="KW-1185">Reference proteome</keyword>
<evidence type="ECO:0000313" key="3">
    <source>
        <dbReference type="Proteomes" id="UP000319175"/>
    </source>
</evidence>
<evidence type="ECO:0000313" key="2">
    <source>
        <dbReference type="EMBL" id="TPD68220.1"/>
    </source>
</evidence>
<dbReference type="InterPro" id="IPR024775">
    <property type="entry name" value="DinB-like"/>
</dbReference>
<proteinExistence type="predicted"/>
<protein>
    <submittedName>
        <fullName evidence="2">DinB family protein</fullName>
    </submittedName>
</protein>
<evidence type="ECO:0000259" key="1">
    <source>
        <dbReference type="Pfam" id="PF12867"/>
    </source>
</evidence>
<comment type="caution">
    <text evidence="2">The sequence shown here is derived from an EMBL/GenBank/DDBJ whole genome shotgun (WGS) entry which is preliminary data.</text>
</comment>
<dbReference type="Pfam" id="PF12867">
    <property type="entry name" value="DinB_2"/>
    <property type="match status" value="1"/>
</dbReference>
<accession>A0A501Q5Q4</accession>
<dbReference type="SUPFAM" id="SSF109854">
    <property type="entry name" value="DinB/YfiT-like putative metalloenzymes"/>
    <property type="match status" value="1"/>
</dbReference>
<reference evidence="2 3" key="2">
    <citation type="submission" date="2019-06" db="EMBL/GenBank/DDBJ databases">
        <authorList>
            <person name="Seo Y."/>
        </authorList>
    </citation>
    <scope>NUCLEOTIDE SEQUENCE [LARGE SCALE GENOMIC DNA]</scope>
    <source>
        <strain evidence="2 3">MaA-Y11</strain>
    </source>
</reference>
<feature type="domain" description="DinB-like" evidence="1">
    <location>
        <begin position="26"/>
        <end position="175"/>
    </location>
</feature>
<dbReference type="EMBL" id="VFJE01000054">
    <property type="protein sequence ID" value="TPD68220.1"/>
    <property type="molecule type" value="Genomic_DNA"/>
</dbReference>
<dbReference type="AlphaFoldDB" id="A0A501Q5Q4"/>
<dbReference type="Gene3D" id="1.20.120.450">
    <property type="entry name" value="dinb family like domain"/>
    <property type="match status" value="1"/>
</dbReference>
<dbReference type="RefSeq" id="WP_140000672.1">
    <property type="nucleotide sequence ID" value="NZ_VFJE01000054.1"/>
</dbReference>
<reference evidence="2 3" key="1">
    <citation type="submission" date="2019-06" db="EMBL/GenBank/DDBJ databases">
        <title>Flavobacterium sp. MaA-Y11 from geoumgang.</title>
        <authorList>
            <person name="Jeong S."/>
        </authorList>
    </citation>
    <scope>NUCLEOTIDE SEQUENCE [LARGE SCALE GENOMIC DNA]</scope>
    <source>
        <strain evidence="2 3">MaA-Y11</strain>
    </source>
</reference>
<dbReference type="OrthoDB" id="1524454at2"/>